<proteinExistence type="predicted"/>
<organism evidence="1 2">
    <name type="scientific">Prauserella sediminis</name>
    <dbReference type="NCBI Taxonomy" id="577680"/>
    <lineage>
        <taxon>Bacteria</taxon>
        <taxon>Bacillati</taxon>
        <taxon>Actinomycetota</taxon>
        <taxon>Actinomycetes</taxon>
        <taxon>Pseudonocardiales</taxon>
        <taxon>Pseudonocardiaceae</taxon>
        <taxon>Prauserella</taxon>
        <taxon>Prauserella salsuginis group</taxon>
    </lineage>
</organism>
<dbReference type="EMBL" id="JACIBS010000015">
    <property type="protein sequence ID" value="MBB3666290.1"/>
    <property type="molecule type" value="Genomic_DNA"/>
</dbReference>
<evidence type="ECO:0000313" key="2">
    <source>
        <dbReference type="Proteomes" id="UP000564573"/>
    </source>
</evidence>
<comment type="caution">
    <text evidence="1">The sequence shown here is derived from an EMBL/GenBank/DDBJ whole genome shotgun (WGS) entry which is preliminary data.</text>
</comment>
<gene>
    <name evidence="1" type="ORF">FB384_005251</name>
</gene>
<evidence type="ECO:0000313" key="1">
    <source>
        <dbReference type="EMBL" id="MBB3666290.1"/>
    </source>
</evidence>
<dbReference type="Proteomes" id="UP000564573">
    <property type="component" value="Unassembled WGS sequence"/>
</dbReference>
<keyword evidence="2" id="KW-1185">Reference proteome</keyword>
<dbReference type="AlphaFoldDB" id="A0A839XSV9"/>
<protein>
    <submittedName>
        <fullName evidence="1">Uncharacterized protein</fullName>
    </submittedName>
</protein>
<dbReference type="RefSeq" id="WP_183787460.1">
    <property type="nucleotide sequence ID" value="NZ_JACIBS010000015.1"/>
</dbReference>
<name>A0A839XSV9_9PSEU</name>
<reference evidence="1 2" key="1">
    <citation type="submission" date="2020-08" db="EMBL/GenBank/DDBJ databases">
        <title>Sequencing the genomes of 1000 actinobacteria strains.</title>
        <authorList>
            <person name="Klenk H.-P."/>
        </authorList>
    </citation>
    <scope>NUCLEOTIDE SEQUENCE [LARGE SCALE GENOMIC DNA]</scope>
    <source>
        <strain evidence="1 2">DSM 45267</strain>
    </source>
</reference>
<accession>A0A839XSV9</accession>
<sequence>MTSLLTIWLGSWGSVSDEDSVASYATVRRDFNNADIAISVATAWREPPSNAWRFERPDER</sequence>